<reference evidence="2" key="1">
    <citation type="submission" date="2018-11" db="EMBL/GenBank/DDBJ databases">
        <authorList>
            <person name="Alioto T."/>
            <person name="Alioto T."/>
        </authorList>
    </citation>
    <scope>NUCLEOTIDE SEQUENCE</scope>
</reference>
<dbReference type="InterPro" id="IPR013783">
    <property type="entry name" value="Ig-like_fold"/>
</dbReference>
<evidence type="ECO:0000259" key="1">
    <source>
        <dbReference type="SMART" id="SM00409"/>
    </source>
</evidence>
<dbReference type="AlphaFoldDB" id="A0A8B6G4I4"/>
<feature type="domain" description="Immunoglobulin" evidence="1">
    <location>
        <begin position="4"/>
        <end position="99"/>
    </location>
</feature>
<dbReference type="InterPro" id="IPR013106">
    <property type="entry name" value="Ig_V-set"/>
</dbReference>
<keyword evidence="3" id="KW-1185">Reference proteome</keyword>
<gene>
    <name evidence="2" type="ORF">MGAL_10B049341</name>
</gene>
<dbReference type="Gene3D" id="2.60.40.10">
    <property type="entry name" value="Immunoglobulins"/>
    <property type="match status" value="1"/>
</dbReference>
<dbReference type="SUPFAM" id="SSF48726">
    <property type="entry name" value="Immunoglobulin"/>
    <property type="match status" value="1"/>
</dbReference>
<comment type="caution">
    <text evidence="2">The sequence shown here is derived from an EMBL/GenBank/DDBJ whole genome shotgun (WGS) entry which is preliminary data.</text>
</comment>
<dbReference type="InterPro" id="IPR036179">
    <property type="entry name" value="Ig-like_dom_sf"/>
</dbReference>
<evidence type="ECO:0000313" key="2">
    <source>
        <dbReference type="EMBL" id="VDI58500.1"/>
    </source>
</evidence>
<proteinExistence type="predicted"/>
<dbReference type="InterPro" id="IPR003599">
    <property type="entry name" value="Ig_sub"/>
</dbReference>
<protein>
    <recommendedName>
        <fullName evidence="1">Immunoglobulin domain-containing protein</fullName>
    </recommendedName>
</protein>
<dbReference type="SMART" id="SM00409">
    <property type="entry name" value="IG"/>
    <property type="match status" value="1"/>
</dbReference>
<dbReference type="EMBL" id="UYJE01007854">
    <property type="protein sequence ID" value="VDI58500.1"/>
    <property type="molecule type" value="Genomic_DNA"/>
</dbReference>
<name>A0A8B6G4I4_MYTGA</name>
<organism evidence="2 3">
    <name type="scientific">Mytilus galloprovincialis</name>
    <name type="common">Mediterranean mussel</name>
    <dbReference type="NCBI Taxonomy" id="29158"/>
    <lineage>
        <taxon>Eukaryota</taxon>
        <taxon>Metazoa</taxon>
        <taxon>Spiralia</taxon>
        <taxon>Lophotrochozoa</taxon>
        <taxon>Mollusca</taxon>
        <taxon>Bivalvia</taxon>
        <taxon>Autobranchia</taxon>
        <taxon>Pteriomorphia</taxon>
        <taxon>Mytilida</taxon>
        <taxon>Mytiloidea</taxon>
        <taxon>Mytilidae</taxon>
        <taxon>Mytilinae</taxon>
        <taxon>Mytilus</taxon>
    </lineage>
</organism>
<accession>A0A8B6G4I4</accession>
<dbReference type="Proteomes" id="UP000596742">
    <property type="component" value="Unassembled WGS sequence"/>
</dbReference>
<sequence length="104" mass="11528">YVQGITIYVSENSTDLLRCPYTGSTIQWRGPPAMIIYTLGLAVNPALPHRDRISVVGQTEQGEYNLQISNIQQSDRGEYQCSGIVNGNAVTWQIELHIAGKVYS</sequence>
<dbReference type="OrthoDB" id="10028801at2759"/>
<dbReference type="Pfam" id="PF07686">
    <property type="entry name" value="V-set"/>
    <property type="match status" value="1"/>
</dbReference>
<evidence type="ECO:0000313" key="3">
    <source>
        <dbReference type="Proteomes" id="UP000596742"/>
    </source>
</evidence>
<feature type="non-terminal residue" evidence="2">
    <location>
        <position position="1"/>
    </location>
</feature>